<dbReference type="InterPro" id="IPR029063">
    <property type="entry name" value="SAM-dependent_MTases_sf"/>
</dbReference>
<evidence type="ECO:0000256" key="1">
    <source>
        <dbReference type="ARBA" id="ARBA00022603"/>
    </source>
</evidence>
<accession>A0A3G6M5H7</accession>
<protein>
    <submittedName>
        <fullName evidence="7">Methyltransferase</fullName>
    </submittedName>
    <submittedName>
        <fullName evidence="8">Multifunctional cyclase-dehydratase-3-O-methyl transferase tcmN</fullName>
    </submittedName>
</protein>
<dbReference type="Gene3D" id="1.10.10.10">
    <property type="entry name" value="Winged helix-like DNA-binding domain superfamily/Winged helix DNA-binding domain"/>
    <property type="match status" value="1"/>
</dbReference>
<dbReference type="InterPro" id="IPR016461">
    <property type="entry name" value="COMT-like"/>
</dbReference>
<dbReference type="Gene3D" id="1.10.287.1350">
    <property type="match status" value="1"/>
</dbReference>
<dbReference type="AlphaFoldDB" id="A0A376DRM4"/>
<dbReference type="RefSeq" id="WP_123879654.1">
    <property type="nucleotide sequence ID" value="NZ_CP033920.1"/>
</dbReference>
<evidence type="ECO:0000256" key="2">
    <source>
        <dbReference type="ARBA" id="ARBA00022679"/>
    </source>
</evidence>
<dbReference type="InterPro" id="IPR036388">
    <property type="entry name" value="WH-like_DNA-bd_sf"/>
</dbReference>
<dbReference type="OrthoDB" id="9766840at2"/>
<keyword evidence="3" id="KW-0949">S-adenosyl-L-methionine</keyword>
<dbReference type="PROSITE" id="PS51683">
    <property type="entry name" value="SAM_OMT_II"/>
    <property type="match status" value="1"/>
</dbReference>
<reference evidence="10" key="2">
    <citation type="submission" date="2018-11" db="EMBL/GenBank/DDBJ databases">
        <title>Proposal to divide the Flavobacteriaceae and reorganize its genera based on Amino Acid Identity values calculated from whole genome sequences.</title>
        <authorList>
            <person name="Nicholson A.C."/>
            <person name="Gulvik C.A."/>
            <person name="Whitney A.M."/>
            <person name="Humrighouse B.W."/>
            <person name="Bell M."/>
            <person name="Holmes B."/>
            <person name="Steigerwalt A.G."/>
            <person name="Villarma A."/>
            <person name="Sheth M."/>
            <person name="Batra D."/>
            <person name="Pryor J."/>
            <person name="Bernardet J.-F."/>
            <person name="Hugo C."/>
            <person name="Kampfer P."/>
            <person name="Newman J."/>
            <person name="McQuiston J.R."/>
        </authorList>
    </citation>
    <scope>NUCLEOTIDE SEQUENCE [LARGE SCALE GENOMIC DNA]</scope>
    <source>
        <strain evidence="10">G0188</strain>
    </source>
</reference>
<evidence type="ECO:0000313" key="9">
    <source>
        <dbReference type="Proteomes" id="UP000255224"/>
    </source>
</evidence>
<keyword evidence="10" id="KW-1185">Reference proteome</keyword>
<proteinExistence type="predicted"/>
<dbReference type="GO" id="GO:0032259">
    <property type="term" value="P:methylation"/>
    <property type="evidence" value="ECO:0007669"/>
    <property type="project" value="UniProtKB-KW"/>
</dbReference>
<dbReference type="InterPro" id="IPR001077">
    <property type="entry name" value="COMT_C"/>
</dbReference>
<dbReference type="Proteomes" id="UP000255224">
    <property type="component" value="Unassembled WGS sequence"/>
</dbReference>
<gene>
    <name evidence="8" type="primary">tcmN</name>
    <name evidence="7" type="ORF">EG346_15115</name>
    <name evidence="8" type="ORF">NCTC13533_01520</name>
</gene>
<keyword evidence="2 8" id="KW-0808">Transferase</keyword>
<dbReference type="CDD" id="cd02440">
    <property type="entry name" value="AdoMet_MTases"/>
    <property type="match status" value="1"/>
</dbReference>
<feature type="domain" description="O-methyltransferase C-terminal" evidence="5">
    <location>
        <begin position="113"/>
        <end position="320"/>
    </location>
</feature>
<dbReference type="InterPro" id="IPR036390">
    <property type="entry name" value="WH_DNA-bd_sf"/>
</dbReference>
<accession>A0A376DRM4</accession>
<dbReference type="PANTHER" id="PTHR43712:SF2">
    <property type="entry name" value="O-METHYLTRANSFERASE CICE"/>
    <property type="match status" value="1"/>
</dbReference>
<dbReference type="Pfam" id="PF08100">
    <property type="entry name" value="Dimerisation"/>
    <property type="match status" value="1"/>
</dbReference>
<evidence type="ECO:0000313" key="8">
    <source>
        <dbReference type="EMBL" id="STC94323.1"/>
    </source>
</evidence>
<evidence type="ECO:0000259" key="5">
    <source>
        <dbReference type="Pfam" id="PF00891"/>
    </source>
</evidence>
<dbReference type="SUPFAM" id="SSF53335">
    <property type="entry name" value="S-adenosyl-L-methionine-dependent methyltransferases"/>
    <property type="match status" value="1"/>
</dbReference>
<dbReference type="EMBL" id="CP033920">
    <property type="protein sequence ID" value="AZA49428.1"/>
    <property type="molecule type" value="Genomic_DNA"/>
</dbReference>
<keyword evidence="1 7" id="KW-0489">Methyltransferase</keyword>
<dbReference type="EMBL" id="UFVQ01000003">
    <property type="protein sequence ID" value="STC94323.1"/>
    <property type="molecule type" value="Genomic_DNA"/>
</dbReference>
<organism evidence="8 9">
    <name type="scientific">Chryseobacterium carnipullorum</name>
    <dbReference type="NCBI Taxonomy" id="1124835"/>
    <lineage>
        <taxon>Bacteria</taxon>
        <taxon>Pseudomonadati</taxon>
        <taxon>Bacteroidota</taxon>
        <taxon>Flavobacteriia</taxon>
        <taxon>Flavobacteriales</taxon>
        <taxon>Weeksellaceae</taxon>
        <taxon>Chryseobacterium group</taxon>
        <taxon>Chryseobacterium</taxon>
    </lineage>
</organism>
<evidence type="ECO:0000259" key="6">
    <source>
        <dbReference type="Pfam" id="PF08100"/>
    </source>
</evidence>
<dbReference type="Proteomes" id="UP000273270">
    <property type="component" value="Chromosome"/>
</dbReference>
<dbReference type="GO" id="GO:0008171">
    <property type="term" value="F:O-methyltransferase activity"/>
    <property type="evidence" value="ECO:0007669"/>
    <property type="project" value="InterPro"/>
</dbReference>
<reference evidence="7" key="3">
    <citation type="submission" date="2018-11" db="EMBL/GenBank/DDBJ databases">
        <title>Proposal to divide the Flavobacteriaceae and reorganize its genera based on Amino Acid Identity values calculated from whole genome sequences.</title>
        <authorList>
            <person name="Nicholson A.C."/>
            <person name="Gulvik C.A."/>
            <person name="Whitney A.M."/>
            <person name="Humrighouse B.W."/>
            <person name="Bell M."/>
            <person name="Holmes B."/>
            <person name="Steigerwalt A."/>
            <person name="Villarma A."/>
            <person name="Sheth M."/>
            <person name="Batra D."/>
            <person name="Pryor J."/>
            <person name="Bernardet J.-F."/>
            <person name="Hugo C."/>
            <person name="Kampfer P."/>
            <person name="Newman J."/>
            <person name="Mcquiston J.R."/>
        </authorList>
    </citation>
    <scope>NUCLEOTIDE SEQUENCE [LARGE SCALE GENOMIC DNA]</scope>
    <source>
        <strain evidence="7">G0188</strain>
    </source>
</reference>
<feature type="domain" description="O-methyltransferase dimerisation" evidence="6">
    <location>
        <begin position="16"/>
        <end position="92"/>
    </location>
</feature>
<dbReference type="SUPFAM" id="SSF46785">
    <property type="entry name" value="Winged helix' DNA-binding domain"/>
    <property type="match status" value="1"/>
</dbReference>
<dbReference type="Gene3D" id="3.40.50.150">
    <property type="entry name" value="Vaccinia Virus protein VP39"/>
    <property type="match status" value="1"/>
</dbReference>
<dbReference type="PIRSF" id="PIRSF005739">
    <property type="entry name" value="O-mtase"/>
    <property type="match status" value="1"/>
</dbReference>
<feature type="active site" description="Proton acceptor" evidence="4">
    <location>
        <position position="248"/>
    </location>
</feature>
<dbReference type="PANTHER" id="PTHR43712">
    <property type="entry name" value="PUTATIVE (AFU_ORTHOLOGUE AFUA_4G14580)-RELATED"/>
    <property type="match status" value="1"/>
</dbReference>
<name>A0A376DRM4_CHRCU</name>
<sequence length="341" mass="37546">MEKLPQKPELTFKMYELISGYWVASCIRSAVQLDIADKLLSGPKTLSQLAIETECDEKSLYRLLRAITSVGIFNEKEDGAFELNDLGAVLLSDVPGSVKPWALANLGEHYPAFGELTYGVKTGKVPFEHAHGIPVWEYYKQNPEAGMNLAKAMAGMSGAVLKTIIDTYDFSSYKTVVDIGGGNGALMFAVLNASSESTGIIFDEPYVIQQTALLIPEDLKERCTVFGGSFFEEIPAGADLYTTKWVIHDWNDEEAIKILSNVYKAMPTGGRLLIIDSVIPDDSRNTPHAGKLLDINIMAMTTGKERTLNEFKVLIEKAGLTFKRLIQTDTEVSSIVECEKV</sequence>
<evidence type="ECO:0000256" key="3">
    <source>
        <dbReference type="ARBA" id="ARBA00022691"/>
    </source>
</evidence>
<reference evidence="8 9" key="1">
    <citation type="submission" date="2018-06" db="EMBL/GenBank/DDBJ databases">
        <authorList>
            <consortium name="Pathogen Informatics"/>
            <person name="Doyle S."/>
        </authorList>
    </citation>
    <scope>NUCLEOTIDE SEQUENCE [LARGE SCALE GENOMIC DNA]</scope>
    <source>
        <strain evidence="8 9">NCTC13533</strain>
    </source>
</reference>
<evidence type="ECO:0000256" key="4">
    <source>
        <dbReference type="PIRSR" id="PIRSR005739-1"/>
    </source>
</evidence>
<dbReference type="InterPro" id="IPR012967">
    <property type="entry name" value="COMT_dimerisation"/>
</dbReference>
<evidence type="ECO:0000313" key="7">
    <source>
        <dbReference type="EMBL" id="AZA49428.1"/>
    </source>
</evidence>
<dbReference type="GO" id="GO:0046983">
    <property type="term" value="F:protein dimerization activity"/>
    <property type="evidence" value="ECO:0007669"/>
    <property type="project" value="InterPro"/>
</dbReference>
<dbReference type="KEGG" id="ccau:EG346_15115"/>
<dbReference type="Pfam" id="PF00891">
    <property type="entry name" value="Methyltransf_2"/>
    <property type="match status" value="1"/>
</dbReference>
<evidence type="ECO:0000313" key="10">
    <source>
        <dbReference type="Proteomes" id="UP000273270"/>
    </source>
</evidence>